<dbReference type="SUPFAM" id="SSF51161">
    <property type="entry name" value="Trimeric LpxA-like enzymes"/>
    <property type="match status" value="1"/>
</dbReference>
<dbReference type="Gene3D" id="2.160.10.10">
    <property type="entry name" value="Hexapeptide repeat proteins"/>
    <property type="match status" value="1"/>
</dbReference>
<keyword evidence="2" id="KW-0808">Transferase</keyword>
<protein>
    <recommendedName>
        <fullName evidence="5">Acetyltransferase</fullName>
    </recommendedName>
</protein>
<dbReference type="PANTHER" id="PTHR23416">
    <property type="entry name" value="SIALIC ACID SYNTHASE-RELATED"/>
    <property type="match status" value="1"/>
</dbReference>
<dbReference type="CDD" id="cd04647">
    <property type="entry name" value="LbH_MAT_like"/>
    <property type="match status" value="1"/>
</dbReference>
<dbReference type="Pfam" id="PF00132">
    <property type="entry name" value="Hexapep"/>
    <property type="match status" value="1"/>
</dbReference>
<evidence type="ECO:0000256" key="2">
    <source>
        <dbReference type="ARBA" id="ARBA00022679"/>
    </source>
</evidence>
<evidence type="ECO:0000256" key="1">
    <source>
        <dbReference type="ARBA" id="ARBA00007274"/>
    </source>
</evidence>
<evidence type="ECO:0000313" key="3">
    <source>
        <dbReference type="EMBL" id="GFE48628.1"/>
    </source>
</evidence>
<gene>
    <name evidence="3" type="ORF">So717_03810</name>
</gene>
<comment type="similarity">
    <text evidence="1">Belongs to the transferase hexapeptide repeat family.</text>
</comment>
<accession>A0A640VJI5</accession>
<sequence length="86" mass="8690">MLGPNTLITAASYDYRRGSPMGRQPMLEADVKIGKDVWIGAGAVVLMGSCVGDGAIVGANAVVRGKVPAGAIVAGNPAQCVGVRHE</sequence>
<proteinExistence type="inferred from homology"/>
<dbReference type="InterPro" id="IPR011004">
    <property type="entry name" value="Trimer_LpxA-like_sf"/>
</dbReference>
<comment type="caution">
    <text evidence="3">The sequence shown here is derived from an EMBL/GenBank/DDBJ whole genome shotgun (WGS) entry which is preliminary data.</text>
</comment>
<dbReference type="PANTHER" id="PTHR23416:SF23">
    <property type="entry name" value="ACETYLTRANSFERASE C18B11.09C-RELATED"/>
    <property type="match status" value="1"/>
</dbReference>
<evidence type="ECO:0008006" key="5">
    <source>
        <dbReference type="Google" id="ProtNLM"/>
    </source>
</evidence>
<dbReference type="EMBL" id="BLIV01000001">
    <property type="protein sequence ID" value="GFE48628.1"/>
    <property type="molecule type" value="Genomic_DNA"/>
</dbReference>
<dbReference type="AlphaFoldDB" id="A0A640VJI5"/>
<dbReference type="GO" id="GO:0005829">
    <property type="term" value="C:cytosol"/>
    <property type="evidence" value="ECO:0007669"/>
    <property type="project" value="TreeGrafter"/>
</dbReference>
<organism evidence="3 4">
    <name type="scientific">Roseobacter cerasinus</name>
    <dbReference type="NCBI Taxonomy" id="2602289"/>
    <lineage>
        <taxon>Bacteria</taxon>
        <taxon>Pseudomonadati</taxon>
        <taxon>Pseudomonadota</taxon>
        <taxon>Alphaproteobacteria</taxon>
        <taxon>Rhodobacterales</taxon>
        <taxon>Roseobacteraceae</taxon>
        <taxon>Roseobacter</taxon>
    </lineage>
</organism>
<keyword evidence="4" id="KW-1185">Reference proteome</keyword>
<dbReference type="Proteomes" id="UP000436522">
    <property type="component" value="Unassembled WGS sequence"/>
</dbReference>
<dbReference type="GO" id="GO:0008374">
    <property type="term" value="F:O-acyltransferase activity"/>
    <property type="evidence" value="ECO:0007669"/>
    <property type="project" value="TreeGrafter"/>
</dbReference>
<dbReference type="InterPro" id="IPR001451">
    <property type="entry name" value="Hexapep"/>
</dbReference>
<dbReference type="InterPro" id="IPR051159">
    <property type="entry name" value="Hexapeptide_acetyltransf"/>
</dbReference>
<reference evidence="3 4" key="1">
    <citation type="submission" date="2019-12" db="EMBL/GenBank/DDBJ databases">
        <title>Roseobacter cerasinus sp. nov., isolated from seawater around aquaculture.</title>
        <authorList>
            <person name="Muramatsu S."/>
            <person name="Takabe Y."/>
            <person name="Mori K."/>
            <person name="Takaichi S."/>
            <person name="Hanada S."/>
        </authorList>
    </citation>
    <scope>NUCLEOTIDE SEQUENCE [LARGE SCALE GENOMIC DNA]</scope>
    <source>
        <strain evidence="3 4">AI77</strain>
    </source>
</reference>
<evidence type="ECO:0000313" key="4">
    <source>
        <dbReference type="Proteomes" id="UP000436522"/>
    </source>
</evidence>
<name>A0A640VJI5_9RHOB</name>